<dbReference type="OrthoDB" id="7596384at2"/>
<comment type="caution">
    <text evidence="1">The sequence shown here is derived from an EMBL/GenBank/DDBJ whole genome shotgun (WGS) entry which is preliminary data.</text>
</comment>
<accession>A0A2V3URS0</accession>
<reference evidence="1 2" key="1">
    <citation type="submission" date="2018-05" db="EMBL/GenBank/DDBJ databases">
        <title>Genomic Encyclopedia of Type Strains, Phase IV (KMG-IV): sequencing the most valuable type-strain genomes for metagenomic binning, comparative biology and taxonomic classification.</title>
        <authorList>
            <person name="Goeker M."/>
        </authorList>
    </citation>
    <scope>NUCLEOTIDE SEQUENCE [LARGE SCALE GENOMIC DNA]</scope>
    <source>
        <strain evidence="1 2">DSM 3183</strain>
    </source>
</reference>
<dbReference type="AlphaFoldDB" id="A0A2V3URS0"/>
<proteinExistence type="predicted"/>
<dbReference type="RefSeq" id="WP_110299963.1">
    <property type="nucleotide sequence ID" value="NZ_QJJM01000014.1"/>
</dbReference>
<keyword evidence="2" id="KW-1185">Reference proteome</keyword>
<evidence type="ECO:0000313" key="1">
    <source>
        <dbReference type="EMBL" id="PXW70092.1"/>
    </source>
</evidence>
<evidence type="ECO:0000313" key="2">
    <source>
        <dbReference type="Proteomes" id="UP000248014"/>
    </source>
</evidence>
<sequence length="74" mass="8213">MTAKSEDTEQVSRDEALAFARKWATPENLARLDALTDDDIAQQIAADADTAPELTDEWFDNARLVIPLKKPRAA</sequence>
<name>A0A2V3URS0_9SPHN</name>
<organism evidence="1 2">
    <name type="scientific">Blastomonas natatoria</name>
    <dbReference type="NCBI Taxonomy" id="34015"/>
    <lineage>
        <taxon>Bacteria</taxon>
        <taxon>Pseudomonadati</taxon>
        <taxon>Pseudomonadota</taxon>
        <taxon>Alphaproteobacteria</taxon>
        <taxon>Sphingomonadales</taxon>
        <taxon>Sphingomonadaceae</taxon>
        <taxon>Blastomonas</taxon>
    </lineage>
</organism>
<dbReference type="EMBL" id="QJJM01000014">
    <property type="protein sequence ID" value="PXW70092.1"/>
    <property type="molecule type" value="Genomic_DNA"/>
</dbReference>
<dbReference type="Proteomes" id="UP000248014">
    <property type="component" value="Unassembled WGS sequence"/>
</dbReference>
<protein>
    <submittedName>
        <fullName evidence="1">Uncharacterized protein</fullName>
    </submittedName>
</protein>
<gene>
    <name evidence="1" type="ORF">C7451_11468</name>
</gene>